<dbReference type="AlphaFoldDB" id="A0AAX4HKQ1"/>
<dbReference type="Pfam" id="PF02190">
    <property type="entry name" value="LON_substr_bdg"/>
    <property type="match status" value="1"/>
</dbReference>
<dbReference type="RefSeq" id="WP_321391322.1">
    <property type="nucleotide sequence ID" value="NZ_CP139487.1"/>
</dbReference>
<dbReference type="EMBL" id="CP139487">
    <property type="protein sequence ID" value="WPU63837.1"/>
    <property type="molecule type" value="Genomic_DNA"/>
</dbReference>
<feature type="domain" description="Lon N-terminal" evidence="1">
    <location>
        <begin position="4"/>
        <end position="190"/>
    </location>
</feature>
<accession>A0AAX4HKQ1</accession>
<dbReference type="SUPFAM" id="SSF88697">
    <property type="entry name" value="PUA domain-like"/>
    <property type="match status" value="1"/>
</dbReference>
<dbReference type="InterPro" id="IPR015947">
    <property type="entry name" value="PUA-like_sf"/>
</dbReference>
<organism evidence="2 3">
    <name type="scientific">Peredibacter starrii</name>
    <dbReference type="NCBI Taxonomy" id="28202"/>
    <lineage>
        <taxon>Bacteria</taxon>
        <taxon>Pseudomonadati</taxon>
        <taxon>Bdellovibrionota</taxon>
        <taxon>Bacteriovoracia</taxon>
        <taxon>Bacteriovoracales</taxon>
        <taxon>Bacteriovoracaceae</taxon>
        <taxon>Peredibacter</taxon>
    </lineage>
</organism>
<dbReference type="Gene3D" id="2.30.130.40">
    <property type="entry name" value="LON domain-like"/>
    <property type="match status" value="1"/>
</dbReference>
<evidence type="ECO:0000313" key="2">
    <source>
        <dbReference type="EMBL" id="WPU63837.1"/>
    </source>
</evidence>
<proteinExistence type="predicted"/>
<keyword evidence="3" id="KW-1185">Reference proteome</keyword>
<reference evidence="2 3" key="1">
    <citation type="submission" date="2023-11" db="EMBL/GenBank/DDBJ databases">
        <title>Peredibacter starrii A3.12.</title>
        <authorList>
            <person name="Mitchell R.J."/>
        </authorList>
    </citation>
    <scope>NUCLEOTIDE SEQUENCE [LARGE SCALE GENOMIC DNA]</scope>
    <source>
        <strain evidence="2 3">A3.12</strain>
    </source>
</reference>
<protein>
    <submittedName>
        <fullName evidence="2">LON peptidase substrate-binding domain-containing protein</fullName>
    </submittedName>
</protein>
<dbReference type="InterPro" id="IPR003111">
    <property type="entry name" value="Lon_prtase_N"/>
</dbReference>
<evidence type="ECO:0000259" key="1">
    <source>
        <dbReference type="SMART" id="SM00464"/>
    </source>
</evidence>
<dbReference type="Proteomes" id="UP001324634">
    <property type="component" value="Chromosome"/>
</dbReference>
<name>A0AAX4HKQ1_9BACT</name>
<dbReference type="SMART" id="SM00464">
    <property type="entry name" value="LON"/>
    <property type="match status" value="1"/>
</dbReference>
<dbReference type="KEGG" id="psti:SOO65_14170"/>
<gene>
    <name evidence="2" type="ORF">SOO65_14170</name>
</gene>
<evidence type="ECO:0000313" key="3">
    <source>
        <dbReference type="Proteomes" id="UP001324634"/>
    </source>
</evidence>
<dbReference type="InterPro" id="IPR046336">
    <property type="entry name" value="Lon_prtase_N_sf"/>
</dbReference>
<sequence length="204" mass="23885">MDNKVFLFPLTNSVLFKKVTLPYHIFEPRYRQMIKDSLAMQIPIAIVPFHPSNQYRGEICVAGLPHILSTYPDGRMDIYITGSVKCRLTDFEAEDPYKIYYYKIMEEDISIDDTFDIELESLRTLLERWAIHFLPDPVQRESFSNTLEDPELLVNYCAVFLVDDWNVKKLVMEADDLKEKIRVLLQVIGPKEISLGPFMPILRF</sequence>